<comment type="similarity">
    <text evidence="1">Belongs to the inositol monophosphatase superfamily.</text>
</comment>
<dbReference type="SUPFAM" id="SSF56655">
    <property type="entry name" value="Carbohydrate phosphatase"/>
    <property type="match status" value="1"/>
</dbReference>
<dbReference type="Gene3D" id="3.30.540.10">
    <property type="entry name" value="Fructose-1,6-Bisphosphatase, subunit A, domain 1"/>
    <property type="match status" value="1"/>
</dbReference>
<dbReference type="InterPro" id="IPR000760">
    <property type="entry name" value="Inositol_monophosphatase-like"/>
</dbReference>
<accession>A0ABT4XMW5</accession>
<evidence type="ECO:0000256" key="1">
    <source>
        <dbReference type="ARBA" id="ARBA00009759"/>
    </source>
</evidence>
<dbReference type="PANTHER" id="PTHR20854:SF4">
    <property type="entry name" value="INOSITOL-1-MONOPHOSPHATASE-RELATED"/>
    <property type="match status" value="1"/>
</dbReference>
<evidence type="ECO:0000313" key="2">
    <source>
        <dbReference type="EMBL" id="MDA7423274.1"/>
    </source>
</evidence>
<evidence type="ECO:0000313" key="3">
    <source>
        <dbReference type="Proteomes" id="UP001210720"/>
    </source>
</evidence>
<dbReference type="Pfam" id="PF00459">
    <property type="entry name" value="Inositol_P"/>
    <property type="match status" value="1"/>
</dbReference>
<dbReference type="PANTHER" id="PTHR20854">
    <property type="entry name" value="INOSITOL MONOPHOSPHATASE"/>
    <property type="match status" value="1"/>
</dbReference>
<reference evidence="2 3" key="1">
    <citation type="submission" date="2023-01" db="EMBL/GenBank/DDBJ databases">
        <title>Thalassococcus onchidii sp. nov., isolated from a marine invertebrate from the South China Sea.</title>
        <authorList>
            <person name="Xu S."/>
            <person name="Liu Z."/>
            <person name="Xu Y."/>
        </authorList>
    </citation>
    <scope>NUCLEOTIDE SEQUENCE [LARGE SCALE GENOMIC DNA]</scope>
    <source>
        <strain evidence="2 3">KCTC 32084</strain>
    </source>
</reference>
<sequence>MSDSLPMTITALTKAQRAQLMTLVRRTARAEIMPRFRNLGSHQIDTKTGPQDVVTEADRAAEAMLTRGILQMFPHALIIGEENASENPKIKDKIADAELCFTIDPIDGTWNYAAGLTTFGVMISMLRFGKPVFGLLYDPVMNDFIIADSDSPSELVLPRRIRRPVATSAGGPLETLVGSVPVYMVPEEHRAATAATLNRLARLSSIRCACHEMRLLAQGQIDFILSAKLTPWDHPAGALIVQQAGGHVAMLDGSEYNASKSEGYLLCAANAETWGRVRDLYDYLIDTPAAEETAEDAQA</sequence>
<name>A0ABT4XMW5_9RHOB</name>
<organism evidence="2 3">
    <name type="scientific">Thalassococcus lentus</name>
    <dbReference type="NCBI Taxonomy" id="1210524"/>
    <lineage>
        <taxon>Bacteria</taxon>
        <taxon>Pseudomonadati</taxon>
        <taxon>Pseudomonadota</taxon>
        <taxon>Alphaproteobacteria</taxon>
        <taxon>Rhodobacterales</taxon>
        <taxon>Roseobacteraceae</taxon>
        <taxon>Thalassococcus</taxon>
    </lineage>
</organism>
<proteinExistence type="inferred from homology"/>
<keyword evidence="3" id="KW-1185">Reference proteome</keyword>
<dbReference type="PRINTS" id="PR00377">
    <property type="entry name" value="IMPHPHTASES"/>
</dbReference>
<protein>
    <submittedName>
        <fullName evidence="2">Inositol monophosphatase</fullName>
    </submittedName>
</protein>
<dbReference type="EMBL" id="JAQIOY010000001">
    <property type="protein sequence ID" value="MDA7423274.1"/>
    <property type="molecule type" value="Genomic_DNA"/>
</dbReference>
<comment type="caution">
    <text evidence="2">The sequence shown here is derived from an EMBL/GenBank/DDBJ whole genome shotgun (WGS) entry which is preliminary data.</text>
</comment>
<dbReference type="Gene3D" id="3.40.190.80">
    <property type="match status" value="1"/>
</dbReference>
<gene>
    <name evidence="2" type="ORF">PFY00_00920</name>
</gene>
<dbReference type="RefSeq" id="WP_271430638.1">
    <property type="nucleotide sequence ID" value="NZ_JAQIOY010000001.1"/>
</dbReference>
<dbReference type="Proteomes" id="UP001210720">
    <property type="component" value="Unassembled WGS sequence"/>
</dbReference>